<proteinExistence type="predicted"/>
<name>A0A930YFC4_9ACTN</name>
<sequence length="252" mass="26421">MGNLSDELVQRLRARALDPAGRSGDAALAAQSISVGDALAAQRAELAGQPAGIQEGVNEYLQGMSSPFAGMIHNALTGDGRQAGGLLGALSRLTGGKQLYAMTGSGPVSFGSSADPTPAPPPATETAVADAEHRLGFALPGELRRFYLEVADGGVGPGAGVYSLDELLDKHREVTSEPVGPQGQDWPSTLLPISGEDWDLVSLDRTTGRLVYWDLEELDDDDELPPGQPTWAASFVPEADSLQAWLSSWLDD</sequence>
<dbReference type="InterPro" id="IPR037883">
    <property type="entry name" value="Knr4/Smi1-like_sf"/>
</dbReference>
<evidence type="ECO:0000313" key="2">
    <source>
        <dbReference type="EMBL" id="MBF4766346.1"/>
    </source>
</evidence>
<organism evidence="2 3">
    <name type="scientific">Nocardioides agariphilus</name>
    <dbReference type="NCBI Taxonomy" id="433664"/>
    <lineage>
        <taxon>Bacteria</taxon>
        <taxon>Bacillati</taxon>
        <taxon>Actinomycetota</taxon>
        <taxon>Actinomycetes</taxon>
        <taxon>Propionibacteriales</taxon>
        <taxon>Nocardioidaceae</taxon>
        <taxon>Nocardioides</taxon>
    </lineage>
</organism>
<feature type="domain" description="Knr4/Smi1-like" evidence="1">
    <location>
        <begin position="122"/>
        <end position="252"/>
    </location>
</feature>
<keyword evidence="3" id="KW-1185">Reference proteome</keyword>
<dbReference type="Gene3D" id="3.40.1580.10">
    <property type="entry name" value="SMI1/KNR4-like"/>
    <property type="match status" value="1"/>
</dbReference>
<dbReference type="SUPFAM" id="SSF160631">
    <property type="entry name" value="SMI1/KNR4-like"/>
    <property type="match status" value="1"/>
</dbReference>
<dbReference type="AlphaFoldDB" id="A0A930YFC4"/>
<dbReference type="Pfam" id="PF09346">
    <property type="entry name" value="SMI1_KNR4"/>
    <property type="match status" value="1"/>
</dbReference>
<protein>
    <submittedName>
        <fullName evidence="2">SMI1/KNR4 family protein</fullName>
    </submittedName>
</protein>
<evidence type="ECO:0000313" key="3">
    <source>
        <dbReference type="Proteomes" id="UP000660668"/>
    </source>
</evidence>
<dbReference type="InterPro" id="IPR018958">
    <property type="entry name" value="Knr4/Smi1-like_dom"/>
</dbReference>
<dbReference type="SMART" id="SM00860">
    <property type="entry name" value="SMI1_KNR4"/>
    <property type="match status" value="1"/>
</dbReference>
<evidence type="ECO:0000259" key="1">
    <source>
        <dbReference type="SMART" id="SM00860"/>
    </source>
</evidence>
<dbReference type="RefSeq" id="WP_194694483.1">
    <property type="nucleotide sequence ID" value="NZ_JADKPO010000001.1"/>
</dbReference>
<gene>
    <name evidence="2" type="ORF">ISU10_01035</name>
</gene>
<comment type="caution">
    <text evidence="2">The sequence shown here is derived from an EMBL/GenBank/DDBJ whole genome shotgun (WGS) entry which is preliminary data.</text>
</comment>
<dbReference type="EMBL" id="JADKPO010000001">
    <property type="protein sequence ID" value="MBF4766346.1"/>
    <property type="molecule type" value="Genomic_DNA"/>
</dbReference>
<dbReference type="Proteomes" id="UP000660668">
    <property type="component" value="Unassembled WGS sequence"/>
</dbReference>
<reference evidence="2" key="1">
    <citation type="submission" date="2020-11" db="EMBL/GenBank/DDBJ databases">
        <title>Nocardioides cynanchi sp. nov., isolated from soil of rhizosphere of Cynanchum wilfordii.</title>
        <authorList>
            <person name="Lee J.-S."/>
            <person name="Suh M.K."/>
            <person name="Kim J.-S."/>
        </authorList>
    </citation>
    <scope>NUCLEOTIDE SEQUENCE</scope>
    <source>
        <strain evidence="2">KCTC 19276</strain>
    </source>
</reference>
<accession>A0A930YFC4</accession>